<organism evidence="7 8">
    <name type="scientific">Gemelliphila asaccharolytica</name>
    <dbReference type="NCBI Taxonomy" id="502393"/>
    <lineage>
        <taxon>Bacteria</taxon>
        <taxon>Bacillati</taxon>
        <taxon>Bacillota</taxon>
        <taxon>Bacilli</taxon>
        <taxon>Bacillales</taxon>
        <taxon>Gemellaceae</taxon>
        <taxon>Gemelliphila</taxon>
    </lineage>
</organism>
<evidence type="ECO:0000256" key="4">
    <source>
        <dbReference type="ARBA" id="ARBA00023157"/>
    </source>
</evidence>
<accession>A0ABR5TM73</accession>
<feature type="domain" description="Thioredoxin" evidence="6">
    <location>
        <begin position="18"/>
        <end position="166"/>
    </location>
</feature>
<dbReference type="InterPro" id="IPR013740">
    <property type="entry name" value="Redoxin"/>
</dbReference>
<keyword evidence="5" id="KW-0676">Redox-active center</keyword>
<sequence>MIKEVTFKGIKMNVETKVEVGKNLSNFKATKKDLSDFNLEDYKNKVLVINTFPSVDTPVCAMQTIKFNKEAANFKDVELITISKDLPFALGRFCLDQKITNLTTLSDYRYNDFEKNCGGVIKELNLFARQVIIVNKQGQVKYYELCKEVGSEPDYSKALEALKELI</sequence>
<reference evidence="7 8" key="1">
    <citation type="submission" date="2016-01" db="EMBL/GenBank/DDBJ databases">
        <authorList>
            <person name="Mitreva M."/>
            <person name="Pepin K.H."/>
            <person name="Mihindukulasuriya K.A."/>
            <person name="Fulton R."/>
            <person name="Fronick C."/>
            <person name="O'Laughlin M."/>
            <person name="Miner T."/>
            <person name="Herter B."/>
            <person name="Rosa B.A."/>
            <person name="Cordes M."/>
            <person name="Tomlinson C."/>
            <person name="Wollam A."/>
            <person name="Palsikar V.B."/>
            <person name="Mardis E.R."/>
            <person name="Wilson R.K."/>
        </authorList>
    </citation>
    <scope>NUCLEOTIDE SEQUENCE [LARGE SCALE GENOMIC DNA]</scope>
    <source>
        <strain evidence="7 8">KA00071</strain>
    </source>
</reference>
<evidence type="ECO:0000256" key="3">
    <source>
        <dbReference type="ARBA" id="ARBA00023002"/>
    </source>
</evidence>
<dbReference type="SUPFAM" id="SSF52833">
    <property type="entry name" value="Thioredoxin-like"/>
    <property type="match status" value="1"/>
</dbReference>
<evidence type="ECO:0000313" key="8">
    <source>
        <dbReference type="Proteomes" id="UP000070467"/>
    </source>
</evidence>
<dbReference type="RefSeq" id="WP_066129713.1">
    <property type="nucleotide sequence ID" value="NZ_KQ959870.1"/>
</dbReference>
<dbReference type="EMBL" id="LSDB01000017">
    <property type="protein sequence ID" value="KXB58304.1"/>
    <property type="molecule type" value="Genomic_DNA"/>
</dbReference>
<evidence type="ECO:0000259" key="6">
    <source>
        <dbReference type="PROSITE" id="PS51352"/>
    </source>
</evidence>
<comment type="caution">
    <text evidence="7">The sequence shown here is derived from an EMBL/GenBank/DDBJ whole genome shotgun (WGS) entry which is preliminary data.</text>
</comment>
<evidence type="ECO:0000256" key="5">
    <source>
        <dbReference type="ARBA" id="ARBA00023284"/>
    </source>
</evidence>
<proteinExistence type="predicted"/>
<dbReference type="InterPro" id="IPR050455">
    <property type="entry name" value="Tpx_Peroxidase_subfamily"/>
</dbReference>
<dbReference type="InterPro" id="IPR002065">
    <property type="entry name" value="TPX"/>
</dbReference>
<keyword evidence="2" id="KW-0049">Antioxidant</keyword>
<dbReference type="InterPro" id="IPR036249">
    <property type="entry name" value="Thioredoxin-like_sf"/>
</dbReference>
<dbReference type="Pfam" id="PF08534">
    <property type="entry name" value="Redoxin"/>
    <property type="match status" value="1"/>
</dbReference>
<protein>
    <submittedName>
        <fullName evidence="7">Redoxin family protein</fullName>
    </submittedName>
</protein>
<dbReference type="PANTHER" id="PTHR43110:SF1">
    <property type="entry name" value="THIOL PEROXIDASE"/>
    <property type="match status" value="1"/>
</dbReference>
<dbReference type="Proteomes" id="UP000070467">
    <property type="component" value="Unassembled WGS sequence"/>
</dbReference>
<dbReference type="InterPro" id="IPR018219">
    <property type="entry name" value="Tpx_CS"/>
</dbReference>
<evidence type="ECO:0000256" key="2">
    <source>
        <dbReference type="ARBA" id="ARBA00022862"/>
    </source>
</evidence>
<dbReference type="InterPro" id="IPR013766">
    <property type="entry name" value="Thioredoxin_domain"/>
</dbReference>
<dbReference type="PROSITE" id="PS51352">
    <property type="entry name" value="THIOREDOXIN_2"/>
    <property type="match status" value="1"/>
</dbReference>
<dbReference type="PANTHER" id="PTHR43110">
    <property type="entry name" value="THIOL PEROXIDASE"/>
    <property type="match status" value="1"/>
</dbReference>
<dbReference type="CDD" id="cd03014">
    <property type="entry name" value="PRX_Atyp2cys"/>
    <property type="match status" value="1"/>
</dbReference>
<keyword evidence="1" id="KW-0575">Peroxidase</keyword>
<keyword evidence="3" id="KW-0560">Oxidoreductase</keyword>
<dbReference type="Gene3D" id="3.40.30.10">
    <property type="entry name" value="Glutaredoxin"/>
    <property type="match status" value="1"/>
</dbReference>
<evidence type="ECO:0000256" key="1">
    <source>
        <dbReference type="ARBA" id="ARBA00022559"/>
    </source>
</evidence>
<dbReference type="PROSITE" id="PS01265">
    <property type="entry name" value="TPX"/>
    <property type="match status" value="1"/>
</dbReference>
<evidence type="ECO:0000313" key="7">
    <source>
        <dbReference type="EMBL" id="KXB58304.1"/>
    </source>
</evidence>
<name>A0ABR5TM73_9BACL</name>
<keyword evidence="8" id="KW-1185">Reference proteome</keyword>
<dbReference type="NCBIfam" id="NF001808">
    <property type="entry name" value="PRK00522.1"/>
    <property type="match status" value="1"/>
</dbReference>
<gene>
    <name evidence="7" type="ORF">HMPREF1871_00530</name>
</gene>
<keyword evidence="4" id="KW-1015">Disulfide bond</keyword>